<organism evidence="1 2">
    <name type="scientific">Marinobacter nauticus</name>
    <name type="common">Marinobacter hydrocarbonoclasticus</name>
    <name type="synonym">Marinobacter aquaeolei</name>
    <dbReference type="NCBI Taxonomy" id="2743"/>
    <lineage>
        <taxon>Bacteria</taxon>
        <taxon>Pseudomonadati</taxon>
        <taxon>Pseudomonadota</taxon>
        <taxon>Gammaproteobacteria</taxon>
        <taxon>Pseudomonadales</taxon>
        <taxon>Marinobacteraceae</taxon>
        <taxon>Marinobacter</taxon>
    </lineage>
</organism>
<reference evidence="1 2" key="1">
    <citation type="submission" date="2018-07" db="EMBL/GenBank/DDBJ databases">
        <title>Freshwater and sediment microbial communities from various areas in North America, analyzing microbe dynamics in response to fracking.</title>
        <authorList>
            <person name="Lamendella R."/>
        </authorList>
    </citation>
    <scope>NUCLEOTIDE SEQUENCE [LARGE SCALE GENOMIC DNA]</scope>
    <source>
        <strain evidence="1 2">105B</strain>
    </source>
</reference>
<evidence type="ECO:0000313" key="2">
    <source>
        <dbReference type="Proteomes" id="UP000253647"/>
    </source>
</evidence>
<gene>
    <name evidence="1" type="ORF">DET61_102405</name>
</gene>
<dbReference type="Proteomes" id="UP000253647">
    <property type="component" value="Unassembled WGS sequence"/>
</dbReference>
<proteinExistence type="predicted"/>
<sequence>MDILSLAVGFLVGTATGAAGNYMADRFTDSRREKKQVKENNRLWREVETRFPDLIDEMRADFSHPEHRDTRAFFVKSSKTSIGFLTESCFEYHTDKLPNLQPAVLFLEREGFISDITPGNCPMYRMHEHFVDRLIES</sequence>
<name>A0A368Y0T0_MARNT</name>
<dbReference type="AlphaFoldDB" id="A0A368Y0T0"/>
<dbReference type="EMBL" id="QPJI01000002">
    <property type="protein sequence ID" value="RCW73685.1"/>
    <property type="molecule type" value="Genomic_DNA"/>
</dbReference>
<evidence type="ECO:0000313" key="1">
    <source>
        <dbReference type="EMBL" id="RCW73685.1"/>
    </source>
</evidence>
<protein>
    <submittedName>
        <fullName evidence="1">Uncharacterized protein</fullName>
    </submittedName>
</protein>
<accession>A0A368Y0T0</accession>
<dbReference type="RefSeq" id="WP_023009290.1">
    <property type="nucleotide sequence ID" value="NZ_QPJI01000002.1"/>
</dbReference>
<comment type="caution">
    <text evidence="1">The sequence shown here is derived from an EMBL/GenBank/DDBJ whole genome shotgun (WGS) entry which is preliminary data.</text>
</comment>